<dbReference type="AlphaFoldDB" id="A0A7T7HMY0"/>
<evidence type="ECO:0000313" key="3">
    <source>
        <dbReference type="Proteomes" id="UP000596083"/>
    </source>
</evidence>
<keyword evidence="1" id="KW-0812">Transmembrane</keyword>
<keyword evidence="1" id="KW-1133">Transmembrane helix</keyword>
<keyword evidence="1" id="KW-0472">Membrane</keyword>
<dbReference type="Proteomes" id="UP000596083">
    <property type="component" value="Chromosome"/>
</dbReference>
<evidence type="ECO:0000256" key="1">
    <source>
        <dbReference type="SAM" id="Phobius"/>
    </source>
</evidence>
<proteinExistence type="predicted"/>
<feature type="transmembrane region" description="Helical" evidence="1">
    <location>
        <begin position="12"/>
        <end position="35"/>
    </location>
</feature>
<sequence length="36" mass="4201">MPGRKWLKRLGWFVCYWVIGVAAMFALGYVIRLVLS</sequence>
<evidence type="ECO:0000313" key="2">
    <source>
        <dbReference type="EMBL" id="QQM32183.1"/>
    </source>
</evidence>
<name>A0A7T7HMY0_9HYPH</name>
<dbReference type="KEGG" id="mlut:JET14_08600"/>
<organism evidence="2 3">
    <name type="scientific">Martelella lutilitoris</name>
    <dbReference type="NCBI Taxonomy" id="2583532"/>
    <lineage>
        <taxon>Bacteria</taxon>
        <taxon>Pseudomonadati</taxon>
        <taxon>Pseudomonadota</taxon>
        <taxon>Alphaproteobacteria</taxon>
        <taxon>Hyphomicrobiales</taxon>
        <taxon>Aurantimonadaceae</taxon>
        <taxon>Martelella</taxon>
    </lineage>
</organism>
<accession>A0A7T7HMY0</accession>
<dbReference type="RefSeq" id="WP_200337649.1">
    <property type="nucleotide sequence ID" value="NZ_CP066786.1"/>
</dbReference>
<protein>
    <submittedName>
        <fullName evidence="2">DUF2474 domain-containing protein</fullName>
    </submittedName>
</protein>
<dbReference type="EMBL" id="CP066786">
    <property type="protein sequence ID" value="QQM32183.1"/>
    <property type="molecule type" value="Genomic_DNA"/>
</dbReference>
<gene>
    <name evidence="2" type="ORF">JET14_08600</name>
</gene>
<reference evidence="2 3" key="1">
    <citation type="submission" date="2020-12" db="EMBL/GenBank/DDBJ databases">
        <authorList>
            <person name="Zheng R.K."/>
            <person name="Sun C.M."/>
        </authorList>
    </citation>
    <scope>NUCLEOTIDE SEQUENCE [LARGE SCALE GENOMIC DNA]</scope>
    <source>
        <strain evidence="2 3">ZRK001</strain>
    </source>
</reference>